<dbReference type="AlphaFoldDB" id="A0AAU6NVP7"/>
<dbReference type="PROSITE" id="PS51257">
    <property type="entry name" value="PROKAR_LIPOPROTEIN"/>
    <property type="match status" value="1"/>
</dbReference>
<keyword evidence="1" id="KW-0732">Signal</keyword>
<name>A0AAU6NVP7_9FLAO</name>
<sequence length="127" mass="14018">MKKSLLLLLTLSFLFSCAEKPSNCNAFKTGTFKYTGESSFPGVITRTASSQIEVVPQNGLEVHSDIEWVSDCEYILTYTKVVSNTIGSEGIVGKQMHVTILEANENTFLIHAKSDAIDDNLELIKIE</sequence>
<protein>
    <recommendedName>
        <fullName evidence="5">Lipoprotein</fullName>
    </recommendedName>
</protein>
<evidence type="ECO:0008006" key="5">
    <source>
        <dbReference type="Google" id="ProtNLM"/>
    </source>
</evidence>
<dbReference type="RefSeq" id="WP_338732353.1">
    <property type="nucleotide sequence ID" value="NZ_CP136924.1"/>
</dbReference>
<feature type="signal peptide" evidence="1">
    <location>
        <begin position="1"/>
        <end position="18"/>
    </location>
</feature>
<dbReference type="KEGG" id="mcaa:R3L15_13745"/>
<evidence type="ECO:0000313" key="4">
    <source>
        <dbReference type="Proteomes" id="UP001368318"/>
    </source>
</evidence>
<feature type="chain" id="PRO_5044712739" description="Lipoprotein" evidence="1">
    <location>
        <begin position="19"/>
        <end position="127"/>
    </location>
</feature>
<evidence type="ECO:0000313" key="2">
    <source>
        <dbReference type="EMBL" id="WXA01665.1"/>
    </source>
</evidence>
<evidence type="ECO:0000256" key="1">
    <source>
        <dbReference type="SAM" id="SignalP"/>
    </source>
</evidence>
<organism evidence="2 4">
    <name type="scientific">Mangrovimonas cancribranchiae</name>
    <dbReference type="NCBI Taxonomy" id="3080055"/>
    <lineage>
        <taxon>Bacteria</taxon>
        <taxon>Pseudomonadati</taxon>
        <taxon>Bacteroidota</taxon>
        <taxon>Flavobacteriia</taxon>
        <taxon>Flavobacteriales</taxon>
        <taxon>Flavobacteriaceae</taxon>
        <taxon>Mangrovimonas</taxon>
    </lineage>
</organism>
<accession>A0AAU6NVP7</accession>
<dbReference type="EMBL" id="CP136925">
    <property type="protein sequence ID" value="WXA13175.1"/>
    <property type="molecule type" value="Genomic_DNA"/>
</dbReference>
<evidence type="ECO:0000313" key="3">
    <source>
        <dbReference type="EMBL" id="WXA13175.1"/>
    </source>
</evidence>
<dbReference type="EMBL" id="CP136924">
    <property type="protein sequence ID" value="WXA01665.1"/>
    <property type="molecule type" value="Genomic_DNA"/>
</dbReference>
<reference evidence="2 4" key="1">
    <citation type="submission" date="2023-10" db="EMBL/GenBank/DDBJ databases">
        <title>Culture-based analysis of two novel bacteria associated with mangrove crab gills.</title>
        <authorList>
            <person name="Yang X."/>
            <person name="Garuglieri E."/>
            <person name="Van Goethem M.W."/>
            <person name="Fusi M."/>
            <person name="Marasco R."/>
            <person name="Daffonchio D.G."/>
        </authorList>
    </citation>
    <scope>NUCLEOTIDE SEQUENCE [LARGE SCALE GENOMIC DNA]</scope>
    <source>
        <strain evidence="3">UG2-1</strain>
        <strain evidence="2">UG2-2</strain>
        <strain evidence="4">UG2_2</strain>
    </source>
</reference>
<keyword evidence="4" id="KW-1185">Reference proteome</keyword>
<proteinExistence type="predicted"/>
<dbReference type="Proteomes" id="UP001368318">
    <property type="component" value="Chromosome"/>
</dbReference>
<gene>
    <name evidence="3" type="ORF">R3L15_13745</name>
    <name evidence="2" type="ORF">R3L16_07845</name>
</gene>